<keyword evidence="2" id="KW-1185">Reference proteome</keyword>
<name>A0A2V3VCB2_9SPHN</name>
<dbReference type="SUPFAM" id="SSF48239">
    <property type="entry name" value="Terpenoid cyclases/Protein prenyltransferases"/>
    <property type="match status" value="1"/>
</dbReference>
<evidence type="ECO:0000313" key="2">
    <source>
        <dbReference type="Proteomes" id="UP000248014"/>
    </source>
</evidence>
<accession>A0A2V3VCB2</accession>
<organism evidence="1 2">
    <name type="scientific">Blastomonas natatoria</name>
    <dbReference type="NCBI Taxonomy" id="34015"/>
    <lineage>
        <taxon>Bacteria</taxon>
        <taxon>Pseudomonadati</taxon>
        <taxon>Pseudomonadota</taxon>
        <taxon>Alphaproteobacteria</taxon>
        <taxon>Sphingomonadales</taxon>
        <taxon>Sphingomonadaceae</taxon>
        <taxon>Blastomonas</taxon>
    </lineage>
</organism>
<proteinExistence type="predicted"/>
<dbReference type="InterPro" id="IPR008930">
    <property type="entry name" value="Terpenoid_cyclase/PrenylTrfase"/>
</dbReference>
<dbReference type="EMBL" id="QJJM01000004">
    <property type="protein sequence ID" value="PXW77715.1"/>
    <property type="molecule type" value="Genomic_DNA"/>
</dbReference>
<dbReference type="Gene3D" id="1.50.10.20">
    <property type="match status" value="1"/>
</dbReference>
<dbReference type="AlphaFoldDB" id="A0A2V3VCB2"/>
<dbReference type="RefSeq" id="WP_110298192.1">
    <property type="nucleotide sequence ID" value="NZ_QJJM01000004.1"/>
</dbReference>
<protein>
    <recommendedName>
        <fullName evidence="3">Squalene cyclase C-terminal domain-containing protein</fullName>
    </recommendedName>
</protein>
<sequence>MAETMLSAVKSAARHVLDCRPWVSGHGAYLLHQVSGRGPVDEAGAQDDAAMRAAARWLAAAQDSQGDGGFSGRYKLASGWSSSYPETTGYIIPTLLRLARLWDEPQWHDRAARAIDFLLGLQLPDGAFPGGEVLENRTRPSPFNSAQILHGLTHWVQATGDPRAADAAARCAAWLISVQDGDGAFRRHFYLDVAATYAAHLSCWLAEYGDAFGDGAALASAERHLDWVLAKQDQTTGWFDLAGFTKEQHRDRTAYTHTIAYTVAGVLTSSLVLKREDGIAAARQAAEGIMRRLELSRRLPGMLDWRWREFEHPQCLTGNAQMALIWFALTRHDDDWRFANAGFKALDLVKHAQLRDNPNPGLAGGIGGSDPVWGSYIPKALPNWAAKYFIDGLIAKRAILQAGAPSS</sequence>
<dbReference type="OrthoDB" id="5486200at2"/>
<reference evidence="1 2" key="1">
    <citation type="submission" date="2018-05" db="EMBL/GenBank/DDBJ databases">
        <title>Genomic Encyclopedia of Type Strains, Phase IV (KMG-IV): sequencing the most valuable type-strain genomes for metagenomic binning, comparative biology and taxonomic classification.</title>
        <authorList>
            <person name="Goeker M."/>
        </authorList>
    </citation>
    <scope>NUCLEOTIDE SEQUENCE [LARGE SCALE GENOMIC DNA]</scope>
    <source>
        <strain evidence="1 2">DSM 3183</strain>
    </source>
</reference>
<evidence type="ECO:0008006" key="3">
    <source>
        <dbReference type="Google" id="ProtNLM"/>
    </source>
</evidence>
<evidence type="ECO:0000313" key="1">
    <source>
        <dbReference type="EMBL" id="PXW77715.1"/>
    </source>
</evidence>
<comment type="caution">
    <text evidence="1">The sequence shown here is derived from an EMBL/GenBank/DDBJ whole genome shotgun (WGS) entry which is preliminary data.</text>
</comment>
<gene>
    <name evidence="1" type="ORF">C7451_104211</name>
</gene>
<dbReference type="Proteomes" id="UP000248014">
    <property type="component" value="Unassembled WGS sequence"/>
</dbReference>